<dbReference type="PANTHER" id="PTHR46517">
    <property type="entry name" value="FRUCTOSE-2,6-BISPHOSPHATASE TIGAR"/>
    <property type="match status" value="1"/>
</dbReference>
<keyword evidence="5" id="KW-1185">Reference proteome</keyword>
<dbReference type="Pfam" id="PF00300">
    <property type="entry name" value="His_Phos_1"/>
    <property type="match status" value="1"/>
</dbReference>
<evidence type="ECO:0000313" key="5">
    <source>
        <dbReference type="Proteomes" id="UP001153365"/>
    </source>
</evidence>
<dbReference type="InterPro" id="IPR013078">
    <property type="entry name" value="His_Pase_superF_clade-1"/>
</dbReference>
<dbReference type="InterPro" id="IPR001345">
    <property type="entry name" value="PG/BPGM_mutase_AS"/>
</dbReference>
<dbReference type="GO" id="GO:0045820">
    <property type="term" value="P:negative regulation of glycolytic process"/>
    <property type="evidence" value="ECO:0007669"/>
    <property type="project" value="TreeGrafter"/>
</dbReference>
<dbReference type="GO" id="GO:0004331">
    <property type="term" value="F:fructose-2,6-bisphosphate 2-phosphatase activity"/>
    <property type="evidence" value="ECO:0007669"/>
    <property type="project" value="TreeGrafter"/>
</dbReference>
<evidence type="ECO:0000313" key="4">
    <source>
        <dbReference type="EMBL" id="CAH7683305.1"/>
    </source>
</evidence>
<dbReference type="GO" id="GO:0005829">
    <property type="term" value="C:cytosol"/>
    <property type="evidence" value="ECO:0007669"/>
    <property type="project" value="TreeGrafter"/>
</dbReference>
<feature type="active site" description="Tele-phosphohistidine intermediate" evidence="2">
    <location>
        <position position="11"/>
    </location>
</feature>
<reference evidence="4" key="1">
    <citation type="submission" date="2022-06" db="EMBL/GenBank/DDBJ databases">
        <authorList>
            <consortium name="SYNGENTA / RWTH Aachen University"/>
        </authorList>
    </citation>
    <scope>NUCLEOTIDE SEQUENCE</scope>
</reference>
<feature type="binding site" evidence="3">
    <location>
        <position position="62"/>
    </location>
    <ligand>
        <name>substrate</name>
    </ligand>
</feature>
<dbReference type="PROSITE" id="PS00175">
    <property type="entry name" value="PG_MUTASE"/>
    <property type="match status" value="1"/>
</dbReference>
<feature type="binding site" evidence="3">
    <location>
        <begin position="10"/>
        <end position="17"/>
    </location>
    <ligand>
        <name>substrate</name>
    </ligand>
</feature>
<dbReference type="CDD" id="cd07067">
    <property type="entry name" value="HP_PGM_like"/>
    <property type="match status" value="1"/>
</dbReference>
<dbReference type="SMART" id="SM00855">
    <property type="entry name" value="PGAM"/>
    <property type="match status" value="1"/>
</dbReference>
<name>A0AAV0BDH4_PHAPC</name>
<dbReference type="GO" id="GO:0043456">
    <property type="term" value="P:regulation of pentose-phosphate shunt"/>
    <property type="evidence" value="ECO:0007669"/>
    <property type="project" value="TreeGrafter"/>
</dbReference>
<dbReference type="InterPro" id="IPR029033">
    <property type="entry name" value="His_PPase_superfam"/>
</dbReference>
<evidence type="ECO:0000256" key="2">
    <source>
        <dbReference type="PIRSR" id="PIRSR613078-1"/>
    </source>
</evidence>
<proteinExistence type="predicted"/>
<organism evidence="4 5">
    <name type="scientific">Phakopsora pachyrhizi</name>
    <name type="common">Asian soybean rust disease fungus</name>
    <dbReference type="NCBI Taxonomy" id="170000"/>
    <lineage>
        <taxon>Eukaryota</taxon>
        <taxon>Fungi</taxon>
        <taxon>Dikarya</taxon>
        <taxon>Basidiomycota</taxon>
        <taxon>Pucciniomycotina</taxon>
        <taxon>Pucciniomycetes</taxon>
        <taxon>Pucciniales</taxon>
        <taxon>Phakopsoraceae</taxon>
        <taxon>Phakopsora</taxon>
    </lineage>
</organism>
<gene>
    <name evidence="4" type="ORF">PPACK8108_LOCUS16749</name>
</gene>
<accession>A0AAV0BDH4</accession>
<evidence type="ECO:0000256" key="3">
    <source>
        <dbReference type="PIRSR" id="PIRSR613078-2"/>
    </source>
</evidence>
<keyword evidence="1" id="KW-0378">Hydrolase</keyword>
<dbReference type="PANTHER" id="PTHR46517:SF1">
    <property type="entry name" value="FRUCTOSE-2,6-BISPHOSPHATASE TIGAR"/>
    <property type="match status" value="1"/>
</dbReference>
<dbReference type="SUPFAM" id="SSF53254">
    <property type="entry name" value="Phosphoglycerate mutase-like"/>
    <property type="match status" value="1"/>
</dbReference>
<protein>
    <submittedName>
        <fullName evidence="4">Histidine phosphatase superfamily</fullName>
    </submittedName>
</protein>
<dbReference type="InterPro" id="IPR051695">
    <property type="entry name" value="Phosphoglycerate_Mutase"/>
</dbReference>
<dbReference type="Proteomes" id="UP001153365">
    <property type="component" value="Unassembled WGS sequence"/>
</dbReference>
<dbReference type="Gene3D" id="3.40.50.1240">
    <property type="entry name" value="Phosphoglycerate mutase-like"/>
    <property type="match status" value="1"/>
</dbReference>
<feature type="active site" description="Proton donor/acceptor" evidence="2">
    <location>
        <position position="88"/>
    </location>
</feature>
<evidence type="ECO:0000256" key="1">
    <source>
        <dbReference type="ARBA" id="ARBA00022801"/>
    </source>
</evidence>
<comment type="caution">
    <text evidence="4">The sequence shown here is derived from an EMBL/GenBank/DDBJ whole genome shotgun (WGS) entry which is preliminary data.</text>
</comment>
<dbReference type="AlphaFoldDB" id="A0AAV0BDH4"/>
<sequence>MTRLEVYLIRHGETDDNRNQLIQGQRDTYLNDLGISQAQLTGKFLKQLGLRFDQIWSSDLRRALKTAQTISDQLGDSIQVKTDVRLRERFLGDLEGKRRGTIQGESTAESLTEVLERLMSFWQDELLNRLGCYNRVIVVSHGAALRTLLELGLIERLNYIDREIGHDQIRIPRRRFGNCSITEVVIDGPKSGRVLYVGRDSHLSGILPGTVTNADEVA</sequence>
<dbReference type="EMBL" id="CALTRL010004607">
    <property type="protein sequence ID" value="CAH7683305.1"/>
    <property type="molecule type" value="Genomic_DNA"/>
</dbReference>